<protein>
    <recommendedName>
        <fullName evidence="5">Diaminopimelate epimerase</fullName>
    </recommendedName>
</protein>
<evidence type="ECO:0000313" key="3">
    <source>
        <dbReference type="EMBL" id="RST88695.1"/>
    </source>
</evidence>
<dbReference type="Gene3D" id="3.10.310.10">
    <property type="entry name" value="Diaminopimelate Epimerase, Chain A, domain 1"/>
    <property type="match status" value="2"/>
</dbReference>
<dbReference type="PANTHER" id="PTHR31689">
    <property type="entry name" value="DIAMINOPIMELATE EPIMERASE, CHLOROPLASTIC"/>
    <property type="match status" value="1"/>
</dbReference>
<gene>
    <name evidence="3" type="ORF">C7P63_08810</name>
</gene>
<name>A0A3S0AWE5_9ENTE</name>
<dbReference type="RefSeq" id="WP_125943788.1">
    <property type="nucleotide sequence ID" value="NZ_PXZH01000006.1"/>
</dbReference>
<dbReference type="GO" id="GO:0009089">
    <property type="term" value="P:lysine biosynthetic process via diaminopimelate"/>
    <property type="evidence" value="ECO:0007669"/>
    <property type="project" value="InterPro"/>
</dbReference>
<evidence type="ECO:0000313" key="4">
    <source>
        <dbReference type="Proteomes" id="UP000277864"/>
    </source>
</evidence>
<evidence type="ECO:0000256" key="2">
    <source>
        <dbReference type="ARBA" id="ARBA00023235"/>
    </source>
</evidence>
<evidence type="ECO:0008006" key="5">
    <source>
        <dbReference type="Google" id="ProtNLM"/>
    </source>
</evidence>
<organism evidence="3 4">
    <name type="scientific">Vagococcus humatus</name>
    <dbReference type="NCBI Taxonomy" id="1889241"/>
    <lineage>
        <taxon>Bacteria</taxon>
        <taxon>Bacillati</taxon>
        <taxon>Bacillota</taxon>
        <taxon>Bacilli</taxon>
        <taxon>Lactobacillales</taxon>
        <taxon>Enterococcaceae</taxon>
        <taxon>Vagococcus</taxon>
    </lineage>
</organism>
<dbReference type="OrthoDB" id="9805408at2"/>
<dbReference type="InterPro" id="IPR001653">
    <property type="entry name" value="DAP_epimerase_DapF"/>
</dbReference>
<evidence type="ECO:0000256" key="1">
    <source>
        <dbReference type="ARBA" id="ARBA00010219"/>
    </source>
</evidence>
<accession>A0A3S0AWE5</accession>
<proteinExistence type="inferred from homology"/>
<comment type="caution">
    <text evidence="3">The sequence shown here is derived from an EMBL/GenBank/DDBJ whole genome shotgun (WGS) entry which is preliminary data.</text>
</comment>
<keyword evidence="4" id="KW-1185">Reference proteome</keyword>
<comment type="similarity">
    <text evidence="1">Belongs to the diaminopimelate epimerase family.</text>
</comment>
<dbReference type="AlphaFoldDB" id="A0A3S0AWE5"/>
<dbReference type="EMBL" id="PXZH01000006">
    <property type="protein sequence ID" value="RST88695.1"/>
    <property type="molecule type" value="Genomic_DNA"/>
</dbReference>
<dbReference type="GO" id="GO:0008837">
    <property type="term" value="F:diaminopimelate epimerase activity"/>
    <property type="evidence" value="ECO:0007669"/>
    <property type="project" value="InterPro"/>
</dbReference>
<dbReference type="SUPFAM" id="SSF54506">
    <property type="entry name" value="Diaminopimelate epimerase-like"/>
    <property type="match status" value="2"/>
</dbReference>
<dbReference type="Proteomes" id="UP000277864">
    <property type="component" value="Unassembled WGS sequence"/>
</dbReference>
<keyword evidence="2" id="KW-0413">Isomerase</keyword>
<sequence length="285" mass="32721">MIPEMTMIQGIGKNFFVMDNLGAKKPLTFNQMKTLSKQAEEFNQPINGYVLLETSRQKETDCQAKIYYPDYEENLFSASALCSVGHYLASHLIDQPQFVIETNFANLKVRQLPEEAYYQVEIAPVRIGMNESFQKIEPKDILLNQPCVKDEVELTYSFVSILKPHLIVFVPTDWLENKSKLEEIIEEFNQRYDLKGHHIAVSFVAEISETNISIQTYEWTHGWVLGSGKSAAAASLAYTLRFSQPFYQKITVNYPTVSLTTVVHQDQDDNYWLELIAPATLFKLQ</sequence>
<dbReference type="GO" id="GO:0005829">
    <property type="term" value="C:cytosol"/>
    <property type="evidence" value="ECO:0007669"/>
    <property type="project" value="TreeGrafter"/>
</dbReference>
<dbReference type="PANTHER" id="PTHR31689:SF0">
    <property type="entry name" value="DIAMINOPIMELATE EPIMERASE"/>
    <property type="match status" value="1"/>
</dbReference>
<reference evidence="3 4" key="1">
    <citation type="submission" date="2018-03" db="EMBL/GenBank/DDBJ databases">
        <authorList>
            <person name="Gulvik C.A."/>
        </authorList>
    </citation>
    <scope>NUCLEOTIDE SEQUENCE [LARGE SCALE GENOMIC DNA]</scope>
    <source>
        <strain evidence="3 4">JCM 31581</strain>
    </source>
</reference>